<keyword evidence="1" id="KW-0862">Zinc</keyword>
<keyword evidence="1" id="KW-0863">Zinc-finger</keyword>
<proteinExistence type="predicted"/>
<evidence type="ECO:0000313" key="4">
    <source>
        <dbReference type="EMBL" id="EER04904.1"/>
    </source>
</evidence>
<protein>
    <recommendedName>
        <fullName evidence="3">C3H1-type domain-containing protein</fullName>
    </recommendedName>
</protein>
<organism evidence="5">
    <name type="scientific">Perkinsus marinus (strain ATCC 50983 / TXsc)</name>
    <dbReference type="NCBI Taxonomy" id="423536"/>
    <lineage>
        <taxon>Eukaryota</taxon>
        <taxon>Sar</taxon>
        <taxon>Alveolata</taxon>
        <taxon>Perkinsozoa</taxon>
        <taxon>Perkinsea</taxon>
        <taxon>Perkinsida</taxon>
        <taxon>Perkinsidae</taxon>
        <taxon>Perkinsus</taxon>
    </lineage>
</organism>
<dbReference type="OMA" id="KCRFNND"/>
<dbReference type="Pfam" id="PF00642">
    <property type="entry name" value="zf-CCCH"/>
    <property type="match status" value="1"/>
</dbReference>
<dbReference type="RefSeq" id="XP_002773088.1">
    <property type="nucleotide sequence ID" value="XM_002773042.1"/>
</dbReference>
<reference evidence="4 5" key="1">
    <citation type="submission" date="2008-07" db="EMBL/GenBank/DDBJ databases">
        <authorList>
            <person name="El-Sayed N."/>
            <person name="Caler E."/>
            <person name="Inman J."/>
            <person name="Amedeo P."/>
            <person name="Hass B."/>
            <person name="Wortman J."/>
        </authorList>
    </citation>
    <scope>NUCLEOTIDE SEQUENCE [LARGE SCALE GENOMIC DNA]</scope>
    <source>
        <strain evidence="5">ATCC 50983 / TXsc</strain>
    </source>
</reference>
<dbReference type="InParanoid" id="C5LEC2"/>
<dbReference type="OrthoDB" id="10055784at2759"/>
<dbReference type="Proteomes" id="UP000007800">
    <property type="component" value="Unassembled WGS sequence"/>
</dbReference>
<dbReference type="GO" id="GO:0008270">
    <property type="term" value="F:zinc ion binding"/>
    <property type="evidence" value="ECO:0007669"/>
    <property type="project" value="UniProtKB-KW"/>
</dbReference>
<evidence type="ECO:0000256" key="1">
    <source>
        <dbReference type="PROSITE-ProRule" id="PRU00723"/>
    </source>
</evidence>
<feature type="compositionally biased region" description="Polar residues" evidence="2">
    <location>
        <begin position="98"/>
        <end position="122"/>
    </location>
</feature>
<feature type="domain" description="C3H1-type" evidence="3">
    <location>
        <begin position="70"/>
        <end position="97"/>
    </location>
</feature>
<keyword evidence="1" id="KW-0479">Metal-binding</keyword>
<sequence length="136" mass="15011">MRTAANRYIDDEVIAAKFRESLRDDLRKKIEVYLGPRYVDLEETREAAECFESKIQGRSAAGSTFKTDVPKKTLCRAFAAGKSCRFSSKCRFNNDRNVASTLSRGSNPESSTLPTAAANTPSKSKRVDATPNAPKV</sequence>
<feature type="region of interest" description="Disordered" evidence="2">
    <location>
        <begin position="98"/>
        <end position="136"/>
    </location>
</feature>
<keyword evidence="5" id="KW-1185">Reference proteome</keyword>
<evidence type="ECO:0000256" key="2">
    <source>
        <dbReference type="SAM" id="MobiDB-lite"/>
    </source>
</evidence>
<evidence type="ECO:0000313" key="5">
    <source>
        <dbReference type="Proteomes" id="UP000007800"/>
    </source>
</evidence>
<name>C5LEC2_PERM5</name>
<dbReference type="InterPro" id="IPR000571">
    <property type="entry name" value="Znf_CCCH"/>
</dbReference>
<evidence type="ECO:0000259" key="3">
    <source>
        <dbReference type="PROSITE" id="PS50103"/>
    </source>
</evidence>
<gene>
    <name evidence="4" type="ORF">Pmar_PMAR010456</name>
</gene>
<dbReference type="GeneID" id="9050407"/>
<feature type="zinc finger region" description="C3H1-type" evidence="1">
    <location>
        <begin position="70"/>
        <end position="97"/>
    </location>
</feature>
<accession>C5LEC2</accession>
<dbReference type="AlphaFoldDB" id="C5LEC2"/>
<dbReference type="EMBL" id="GG681224">
    <property type="protein sequence ID" value="EER04904.1"/>
    <property type="molecule type" value="Genomic_DNA"/>
</dbReference>
<dbReference type="PROSITE" id="PS50103">
    <property type="entry name" value="ZF_C3H1"/>
    <property type="match status" value="1"/>
</dbReference>